<protein>
    <submittedName>
        <fullName evidence="1">Uncharacterized protein B614R</fullName>
    </submittedName>
</protein>
<evidence type="ECO:0000313" key="2">
    <source>
        <dbReference type="Proteomes" id="UP000202419"/>
    </source>
</evidence>
<proteinExistence type="predicted"/>
<dbReference type="Proteomes" id="UP000202419">
    <property type="component" value="Segment"/>
</dbReference>
<dbReference type="GeneID" id="5658714"/>
<dbReference type="EMBL" id="DQ491002">
    <property type="protein sequence ID" value="ABT15013.1"/>
    <property type="molecule type" value="Genomic_DNA"/>
</dbReference>
<gene>
    <name evidence="1" type="primary">B614R</name>
    <name evidence="1" type="ORF">NY2A_B614R</name>
</gene>
<sequence length="246" mass="29190">MTDYNKLFEQRIRKYIDIVKYIRDPDYHGEIIISRDNGDTIAKRENCSNENLQRVENAVNMLQKFDKTYSRNKILIYTEHQMVFVGQCLLDRLWAKHEAMELFTEKGYSWNTLGSSKQKNFVINLIRHERVLKNTIRIFAKIIRLRASINKIDEDINHVVKQLRRMILDRGFSSSSSNSQRLELQSIPFWNYIKAHYLRLGNSYRWKQFITALSHAEVNIERNSSTIFGVHRTRMMGLLDRATKGI</sequence>
<name>A7IXD9_PBCVN</name>
<keyword evidence="2" id="KW-1185">Reference proteome</keyword>
<dbReference type="KEGG" id="vg:5658714"/>
<organismHost>
    <name type="scientific">Chlorella</name>
    <dbReference type="NCBI Taxonomy" id="3071"/>
</organismHost>
<reference evidence="1 2" key="1">
    <citation type="journal article" date="2007" name="Virology">
        <title>Sequence and annotation of the 369-kb NY-2A and the 345-kb AR158 viruses that infect Chlorella NC64A.</title>
        <authorList>
            <person name="Fitzgerald L.A."/>
            <person name="Graves M.V."/>
            <person name="Li X."/>
            <person name="Feldblyum T."/>
            <person name="Nierman W.C."/>
            <person name="Van Etten J.L."/>
        </authorList>
    </citation>
    <scope>NUCLEOTIDE SEQUENCE [LARGE SCALE GENOMIC DNA]</scope>
    <source>
        <strain evidence="1 2">NY-2A</strain>
    </source>
</reference>
<accession>A7IXD9</accession>
<organism evidence="1 2">
    <name type="scientific">Paramecium bursaria Chlorella virus NY2A</name>
    <name type="common">PBCV-NY2A</name>
    <dbReference type="NCBI Taxonomy" id="46021"/>
    <lineage>
        <taxon>Viruses</taxon>
        <taxon>Varidnaviria</taxon>
        <taxon>Bamfordvirae</taxon>
        <taxon>Nucleocytoviricota</taxon>
        <taxon>Megaviricetes</taxon>
        <taxon>Algavirales</taxon>
        <taxon>Phycodnaviridae</taxon>
        <taxon>Chlorovirus</taxon>
        <taxon>Chlorovirus americanus</taxon>
    </lineage>
</organism>
<evidence type="ECO:0000313" key="1">
    <source>
        <dbReference type="EMBL" id="ABT15013.1"/>
    </source>
</evidence>
<dbReference type="RefSeq" id="YP_001497810.1">
    <property type="nucleotide sequence ID" value="NC_009898.1"/>
</dbReference>